<dbReference type="InterPro" id="IPR002142">
    <property type="entry name" value="Peptidase_S49"/>
</dbReference>
<sequence length="592" mass="65443">MKTFFINVFSTVVGIFVAGFVAIAFFIGSILLMIIGSSHKESVADNSVLTINLTGQMADNQQEDNPLDKFMGNAIKSISLNTFVKGLKIAKEDKKIKGVYLEAGLFQADSYATLQEARKALLDFQKGSGKWVIAYADSYTQQSYYLASAATKVYLNPQGMIDWHGLAAQPLFLKDAMAKFGVKMHVAKVGKYKSATEMFTEDKMSEANREQTKAFISGIWGNVVKEVAQSRNLTVEQLNNYADSAITFAAPTDYKRMKLVDGLLYSDQIKQLVKKKMGVEDDLQQTSLETLIEDEDVKSINDKEEIAVYYMAGDIVDGTVSNPMARGSVIDAQKVCKDLAKIAADDDVKAVVIRVNSGGGSAYASEQIWHYIMELKKKKPVVVSMGGMAASGAYYLSAPANLIVADPTTLTGSIGIFGMFPDFSGLLREKLGVKFDEVSTNKHAAFGTISRPFTIEEMRLLSQYVGRGYKLFCNRVAEGRKLSFQQVNNIAQGHVYTGEYAKTIGLVDYLGGLDVAISKAANLAKIRDYYTQDYPEPLSWVEQIFDEDIVGSYLDDKVKAQLGDFYQPYIMLKNINMFSAIQARIPFEPNIH</sequence>
<dbReference type="NCBIfam" id="TIGR00705">
    <property type="entry name" value="SppA_67K"/>
    <property type="match status" value="1"/>
</dbReference>
<comment type="subcellular location">
    <subcellularLocation>
        <location evidence="1">Membrane</location>
    </subcellularLocation>
</comment>
<dbReference type="NCBIfam" id="TIGR00706">
    <property type="entry name" value="SppA_dom"/>
    <property type="match status" value="1"/>
</dbReference>
<keyword evidence="6 8" id="KW-0472">Membrane</keyword>
<dbReference type="GO" id="GO:0016020">
    <property type="term" value="C:membrane"/>
    <property type="evidence" value="ECO:0007669"/>
    <property type="project" value="UniProtKB-SubCell"/>
</dbReference>
<proteinExistence type="inferred from homology"/>
<dbReference type="Proteomes" id="UP000029614">
    <property type="component" value="Unassembled WGS sequence"/>
</dbReference>
<dbReference type="GO" id="GO:0008236">
    <property type="term" value="F:serine-type peptidase activity"/>
    <property type="evidence" value="ECO:0007669"/>
    <property type="project" value="UniProtKB-KW"/>
</dbReference>
<accession>A0A096CCF1</accession>
<dbReference type="InterPro" id="IPR047217">
    <property type="entry name" value="S49_SppA_67K_type_N"/>
</dbReference>
<name>A0A096CCF1_9BACT</name>
<keyword evidence="8" id="KW-1133">Transmembrane helix</keyword>
<keyword evidence="4" id="KW-0378">Hydrolase</keyword>
<evidence type="ECO:0000259" key="9">
    <source>
        <dbReference type="Pfam" id="PF01343"/>
    </source>
</evidence>
<dbReference type="CDD" id="cd07018">
    <property type="entry name" value="S49_SppA_67K_type"/>
    <property type="match status" value="1"/>
</dbReference>
<dbReference type="SUPFAM" id="SSF52096">
    <property type="entry name" value="ClpP/crotonase"/>
    <property type="match status" value="2"/>
</dbReference>
<dbReference type="PANTHER" id="PTHR33209:SF1">
    <property type="entry name" value="PEPTIDASE S49 DOMAIN-CONTAINING PROTEIN"/>
    <property type="match status" value="1"/>
</dbReference>
<dbReference type="GO" id="GO:0006465">
    <property type="term" value="P:signal peptide processing"/>
    <property type="evidence" value="ECO:0007669"/>
    <property type="project" value="InterPro"/>
</dbReference>
<dbReference type="InterPro" id="IPR004634">
    <property type="entry name" value="Pept_S49_pIV"/>
</dbReference>
<dbReference type="Pfam" id="PF01343">
    <property type="entry name" value="Peptidase_S49"/>
    <property type="match status" value="2"/>
</dbReference>
<dbReference type="InterPro" id="IPR004635">
    <property type="entry name" value="Pept_S49_SppA"/>
</dbReference>
<evidence type="ECO:0000256" key="4">
    <source>
        <dbReference type="ARBA" id="ARBA00022801"/>
    </source>
</evidence>
<keyword evidence="5" id="KW-0720">Serine protease</keyword>
<evidence type="ECO:0000256" key="7">
    <source>
        <dbReference type="PIRSR" id="PIRSR001217-1"/>
    </source>
</evidence>
<feature type="active site" description="Proton donor/acceptor" evidence="7">
    <location>
        <position position="193"/>
    </location>
</feature>
<dbReference type="PIRSF" id="PIRSF001217">
    <property type="entry name" value="Protease_4_SppA"/>
    <property type="match status" value="1"/>
</dbReference>
<gene>
    <name evidence="10" type="ORF">HMPREF9302_03265</name>
</gene>
<evidence type="ECO:0000313" key="10">
    <source>
        <dbReference type="EMBL" id="KGF52602.1"/>
    </source>
</evidence>
<dbReference type="CDD" id="cd07023">
    <property type="entry name" value="S49_Sppa_N_C"/>
    <property type="match status" value="1"/>
</dbReference>
<organism evidence="10 11">
    <name type="scientific">Prevotella amnii DNF00058</name>
    <dbReference type="NCBI Taxonomy" id="1401066"/>
    <lineage>
        <taxon>Bacteria</taxon>
        <taxon>Pseudomonadati</taxon>
        <taxon>Bacteroidota</taxon>
        <taxon>Bacteroidia</taxon>
        <taxon>Bacteroidales</taxon>
        <taxon>Prevotellaceae</taxon>
        <taxon>Prevotella</taxon>
    </lineage>
</organism>
<reference evidence="10 11" key="1">
    <citation type="submission" date="2014-07" db="EMBL/GenBank/DDBJ databases">
        <authorList>
            <person name="McCorrison J."/>
            <person name="Sanka R."/>
            <person name="Torralba M."/>
            <person name="Gillis M."/>
            <person name="Haft D.H."/>
            <person name="Methe B."/>
            <person name="Sutton G."/>
            <person name="Nelson K.E."/>
        </authorList>
    </citation>
    <scope>NUCLEOTIDE SEQUENCE [LARGE SCALE GENOMIC DNA]</scope>
    <source>
        <strain evidence="10 11">DNF00058</strain>
    </source>
</reference>
<protein>
    <submittedName>
        <fullName evidence="10">Signal peptidase</fullName>
    </submittedName>
</protein>
<evidence type="ECO:0000313" key="11">
    <source>
        <dbReference type="Proteomes" id="UP000029614"/>
    </source>
</evidence>
<dbReference type="PANTHER" id="PTHR33209">
    <property type="entry name" value="PROTEASE 4"/>
    <property type="match status" value="1"/>
</dbReference>
<evidence type="ECO:0000256" key="3">
    <source>
        <dbReference type="ARBA" id="ARBA00022670"/>
    </source>
</evidence>
<evidence type="ECO:0000256" key="5">
    <source>
        <dbReference type="ARBA" id="ARBA00022825"/>
    </source>
</evidence>
<evidence type="ECO:0000256" key="1">
    <source>
        <dbReference type="ARBA" id="ARBA00004370"/>
    </source>
</evidence>
<evidence type="ECO:0000256" key="6">
    <source>
        <dbReference type="ARBA" id="ARBA00023136"/>
    </source>
</evidence>
<dbReference type="OrthoDB" id="9764363at2"/>
<dbReference type="AlphaFoldDB" id="A0A096CCF1"/>
<dbReference type="Gene3D" id="3.90.226.10">
    <property type="entry name" value="2-enoyl-CoA Hydratase, Chain A, domain 1"/>
    <property type="match status" value="2"/>
</dbReference>
<feature type="transmembrane region" description="Helical" evidence="8">
    <location>
        <begin position="12"/>
        <end position="35"/>
    </location>
</feature>
<feature type="domain" description="Peptidase S49" evidence="9">
    <location>
        <begin position="126"/>
        <end position="279"/>
    </location>
</feature>
<feature type="active site" description="Nucleophile" evidence="7">
    <location>
        <position position="391"/>
    </location>
</feature>
<comment type="caution">
    <text evidence="10">The sequence shown here is derived from an EMBL/GenBank/DDBJ whole genome shotgun (WGS) entry which is preliminary data.</text>
</comment>
<keyword evidence="11" id="KW-1185">Reference proteome</keyword>
<evidence type="ECO:0000256" key="2">
    <source>
        <dbReference type="ARBA" id="ARBA00008683"/>
    </source>
</evidence>
<dbReference type="InterPro" id="IPR029045">
    <property type="entry name" value="ClpP/crotonase-like_dom_sf"/>
</dbReference>
<dbReference type="EMBL" id="JRNU01000010">
    <property type="protein sequence ID" value="KGF52602.1"/>
    <property type="molecule type" value="Genomic_DNA"/>
</dbReference>
<comment type="similarity">
    <text evidence="2">Belongs to the peptidase S49 family.</text>
</comment>
<dbReference type="Gene3D" id="6.20.330.10">
    <property type="match status" value="1"/>
</dbReference>
<keyword evidence="8" id="KW-0812">Transmembrane</keyword>
<dbReference type="InterPro" id="IPR047272">
    <property type="entry name" value="S49_SppA_C"/>
</dbReference>
<evidence type="ECO:0000256" key="8">
    <source>
        <dbReference type="SAM" id="Phobius"/>
    </source>
</evidence>
<keyword evidence="3" id="KW-0645">Protease</keyword>
<dbReference type="RefSeq" id="WP_019035715.1">
    <property type="nucleotide sequence ID" value="NZ_JRNU01000010.1"/>
</dbReference>
<feature type="domain" description="Peptidase S49" evidence="9">
    <location>
        <begin position="375"/>
        <end position="526"/>
    </location>
</feature>